<dbReference type="GO" id="GO:0030973">
    <property type="term" value="F:molybdate ion binding"/>
    <property type="evidence" value="ECO:0007669"/>
    <property type="project" value="TreeGrafter"/>
</dbReference>
<proteinExistence type="inferred from homology"/>
<dbReference type="PANTHER" id="PTHR30632:SF16">
    <property type="entry name" value="MOLYBDATE_TUNGSTATE-BINDING PROTEIN WTPA"/>
    <property type="match status" value="1"/>
</dbReference>
<evidence type="ECO:0000313" key="2">
    <source>
        <dbReference type="EMBL" id="BBO70767.1"/>
    </source>
</evidence>
<sequence length="326" mass="35893">MHSSNSTRLFLQILTAVVLVFSVTAATAAEKVIIFHAGSLTVPLARIEKDFEAANPGIDVLREAGGSTKMARMISELGKPADIMASADFKVIDKALIPGHADWNIRFATNQLVLCYTDKSRGADRINAGNWTDILQKKGVVWGHSDPNLDPCGYRSLMVLQLAEKYYNDAGLYDRLIANRPQKNVRPKSVELVSLLKTGNMDYAWEYLSVAVQHELKYVQLDDHINLGNYKYDPFYAQAQVKVTGKKPGTWITRTGKSCTYGITQVKDAPNAAGATRFLEYMLSADGGLKVLEEMGQPPFVPCRVTTPAVRDALPGSLGKLVEVRE</sequence>
<comment type="similarity">
    <text evidence="1">Belongs to the bacterial solute-binding protein 1 family. WtpA subfamily.</text>
</comment>
<dbReference type="AlphaFoldDB" id="A0A5K7Z1Y2"/>
<keyword evidence="3" id="KW-1185">Reference proteome</keyword>
<evidence type="ECO:0000256" key="1">
    <source>
        <dbReference type="ARBA" id="ARBA00009438"/>
    </source>
</evidence>
<dbReference type="InterPro" id="IPR022498">
    <property type="entry name" value="ABC_trnspt_W-bd_WtpA"/>
</dbReference>
<dbReference type="InterPro" id="IPR050682">
    <property type="entry name" value="ModA/WtpA"/>
</dbReference>
<accession>A0A5K7Z1Y2</accession>
<dbReference type="RefSeq" id="WP_155318693.1">
    <property type="nucleotide sequence ID" value="NZ_AP021874.1"/>
</dbReference>
<dbReference type="GO" id="GO:1901359">
    <property type="term" value="F:tungstate binding"/>
    <property type="evidence" value="ECO:0007669"/>
    <property type="project" value="InterPro"/>
</dbReference>
<dbReference type="Pfam" id="PF13531">
    <property type="entry name" value="SBP_bac_11"/>
    <property type="match status" value="1"/>
</dbReference>
<dbReference type="EMBL" id="AP021874">
    <property type="protein sequence ID" value="BBO70767.1"/>
    <property type="molecule type" value="Genomic_DNA"/>
</dbReference>
<evidence type="ECO:0000313" key="3">
    <source>
        <dbReference type="Proteomes" id="UP000427906"/>
    </source>
</evidence>
<dbReference type="PANTHER" id="PTHR30632">
    <property type="entry name" value="MOLYBDATE-BINDING PERIPLASMIC PROTEIN"/>
    <property type="match status" value="1"/>
</dbReference>
<dbReference type="GO" id="GO:0015689">
    <property type="term" value="P:molybdate ion transport"/>
    <property type="evidence" value="ECO:0007669"/>
    <property type="project" value="TreeGrafter"/>
</dbReference>
<dbReference type="KEGG" id="dalk:DSCA_46970"/>
<gene>
    <name evidence="2" type="ORF">DSCA_46970</name>
</gene>
<dbReference type="Proteomes" id="UP000427906">
    <property type="component" value="Chromosome"/>
</dbReference>
<dbReference type="NCBIfam" id="NF003196">
    <property type="entry name" value="PRK04168.1"/>
    <property type="match status" value="1"/>
</dbReference>
<protein>
    <submittedName>
        <fullName evidence="2">Tungstate ABC transporter substrate-binding protein WtpA</fullName>
    </submittedName>
</protein>
<dbReference type="NCBIfam" id="TIGR03730">
    <property type="entry name" value="tungstate_WtpA"/>
    <property type="match status" value="1"/>
</dbReference>
<dbReference type="Gene3D" id="3.40.190.10">
    <property type="entry name" value="Periplasmic binding protein-like II"/>
    <property type="match status" value="2"/>
</dbReference>
<reference evidence="2 3" key="1">
    <citation type="submission" date="2019-11" db="EMBL/GenBank/DDBJ databases">
        <title>Comparative genomics of hydrocarbon-degrading Desulfosarcina strains.</title>
        <authorList>
            <person name="Watanabe M."/>
            <person name="Kojima H."/>
            <person name="Fukui M."/>
        </authorList>
    </citation>
    <scope>NUCLEOTIDE SEQUENCE [LARGE SCALE GENOMIC DNA]</scope>
    <source>
        <strain evidence="2 3">PL12</strain>
    </source>
</reference>
<dbReference type="OrthoDB" id="9785015at2"/>
<organism evidence="2 3">
    <name type="scientific">Desulfosarcina alkanivorans</name>
    <dbReference type="NCBI Taxonomy" id="571177"/>
    <lineage>
        <taxon>Bacteria</taxon>
        <taxon>Pseudomonadati</taxon>
        <taxon>Thermodesulfobacteriota</taxon>
        <taxon>Desulfobacteria</taxon>
        <taxon>Desulfobacterales</taxon>
        <taxon>Desulfosarcinaceae</taxon>
        <taxon>Desulfosarcina</taxon>
    </lineage>
</organism>
<name>A0A5K7Z1Y2_9BACT</name>
<dbReference type="CDD" id="cd13540">
    <property type="entry name" value="PBP2_ModA_WtpA"/>
    <property type="match status" value="1"/>
</dbReference>
<dbReference type="SUPFAM" id="SSF53850">
    <property type="entry name" value="Periplasmic binding protein-like II"/>
    <property type="match status" value="1"/>
</dbReference>